<dbReference type="OrthoDB" id="5761728at2"/>
<dbReference type="AlphaFoldDB" id="A0A2S9VGQ1"/>
<dbReference type="Gene3D" id="1.25.40.10">
    <property type="entry name" value="Tetratricopeptide repeat domain"/>
    <property type="match status" value="1"/>
</dbReference>
<dbReference type="RefSeq" id="WP_105932852.1">
    <property type="nucleotide sequence ID" value="NZ_PVNP01000003.1"/>
</dbReference>
<dbReference type="InterPro" id="IPR011990">
    <property type="entry name" value="TPR-like_helical_dom_sf"/>
</dbReference>
<proteinExistence type="predicted"/>
<keyword evidence="2" id="KW-1185">Reference proteome</keyword>
<name>A0A2S9VGQ1_9ALTE</name>
<organism evidence="1 2">
    <name type="scientific">Alteromonas alba</name>
    <dbReference type="NCBI Taxonomy" id="2079529"/>
    <lineage>
        <taxon>Bacteria</taxon>
        <taxon>Pseudomonadati</taxon>
        <taxon>Pseudomonadota</taxon>
        <taxon>Gammaproteobacteria</taxon>
        <taxon>Alteromonadales</taxon>
        <taxon>Alteromonadaceae</taxon>
        <taxon>Alteromonas/Salinimonas group</taxon>
        <taxon>Alteromonas</taxon>
    </lineage>
</organism>
<evidence type="ECO:0000313" key="2">
    <source>
        <dbReference type="Proteomes" id="UP000238949"/>
    </source>
</evidence>
<comment type="caution">
    <text evidence="1">The sequence shown here is derived from an EMBL/GenBank/DDBJ whole genome shotgun (WGS) entry which is preliminary data.</text>
</comment>
<gene>
    <name evidence="1" type="ORF">C6Y40_00615</name>
</gene>
<reference evidence="2" key="1">
    <citation type="journal article" date="2020" name="Int. J. Syst. Evol. Microbiol.">
        <title>Alteromonas alba sp. nov., a marine bacterium isolated from the seawater of the West Pacific Ocean.</title>
        <authorList>
            <person name="Sun C."/>
            <person name="Wu Y.-H."/>
            <person name="Xamxidin M."/>
            <person name="Cheng H."/>
            <person name="Xu X.-W."/>
        </authorList>
    </citation>
    <scope>NUCLEOTIDE SEQUENCE [LARGE SCALE GENOMIC DNA]</scope>
    <source>
        <strain evidence="2">190</strain>
    </source>
</reference>
<dbReference type="EMBL" id="PVNP01000003">
    <property type="protein sequence ID" value="PRO75633.1"/>
    <property type="molecule type" value="Genomic_DNA"/>
</dbReference>
<dbReference type="SUPFAM" id="SSF48452">
    <property type="entry name" value="TPR-like"/>
    <property type="match status" value="2"/>
</dbReference>
<evidence type="ECO:0000313" key="1">
    <source>
        <dbReference type="EMBL" id="PRO75633.1"/>
    </source>
</evidence>
<protein>
    <submittedName>
        <fullName evidence="1">Uncharacterized protein</fullName>
    </submittedName>
</protein>
<sequence>MKRIFPISLTLTGLLTASLVTFIALALICVKQAVAHTYHSHKPVKTVTMTADQMSELVNQSTRPDFNEQDLAPVMATLVRLAEGERITHQERLVYARLLQHQHQFADALAELDTLLAKRPDQPSALLLQANVQLNQGQPALARQTCLQLMGQTSELVMATCLLEANMQLSPSTQYYSQLHNISEKFPATSTEIALWVNEVLADMALFANQPATAIKHIEQQPDSDWPISSWVAWSKAKLALQQGNDILARLAPEIANNPAPNDSALLYLALAEQQTGEGKKWTTAMAQRVFIREQRGDTTHAAEVALYYLHLAAEPQQALHWANINWQQAKSFNDEQLLSKIRQLAAAEG</sequence>
<dbReference type="Proteomes" id="UP000238949">
    <property type="component" value="Unassembled WGS sequence"/>
</dbReference>
<accession>A0A2S9VGQ1</accession>